<feature type="domain" description="N-acetylmuramoyl-L-alanine amidase" evidence="1">
    <location>
        <begin position="36"/>
        <end position="194"/>
    </location>
</feature>
<protein>
    <submittedName>
        <fullName evidence="2">Putative N-acetylmuramoyl-L-alanine amidase</fullName>
    </submittedName>
</protein>
<accession>A0A6H1Z7T0</accession>
<dbReference type="GO" id="GO:0008745">
    <property type="term" value="F:N-acetylmuramoyl-L-alanine amidase activity"/>
    <property type="evidence" value="ECO:0007669"/>
    <property type="project" value="InterPro"/>
</dbReference>
<dbReference type="GO" id="GO:0009253">
    <property type="term" value="P:peptidoglycan catabolic process"/>
    <property type="evidence" value="ECO:0007669"/>
    <property type="project" value="InterPro"/>
</dbReference>
<dbReference type="Gene3D" id="3.40.80.10">
    <property type="entry name" value="Peptidoglycan recognition protein-like"/>
    <property type="match status" value="1"/>
</dbReference>
<dbReference type="AlphaFoldDB" id="A0A6H1Z7T0"/>
<reference evidence="2" key="1">
    <citation type="submission" date="2020-03" db="EMBL/GenBank/DDBJ databases">
        <title>The deep terrestrial virosphere.</title>
        <authorList>
            <person name="Holmfeldt K."/>
            <person name="Nilsson E."/>
            <person name="Simone D."/>
            <person name="Lopez-Fernandez M."/>
            <person name="Wu X."/>
            <person name="de Brujin I."/>
            <person name="Lundin D."/>
            <person name="Andersson A."/>
            <person name="Bertilsson S."/>
            <person name="Dopson M."/>
        </authorList>
    </citation>
    <scope>NUCLEOTIDE SEQUENCE</scope>
    <source>
        <strain evidence="2">TM448A00064</strain>
        <strain evidence="3">TM448B00061</strain>
    </source>
</reference>
<evidence type="ECO:0000313" key="3">
    <source>
        <dbReference type="EMBL" id="QJH93494.1"/>
    </source>
</evidence>
<sequence length="289" mass="31883">MPPKVEKIPESLKVSPLARLAPFFGKPRDVTDQPVPARRVCLHITGRATWNHAVKYKQHPLARIEDYFDEAGNPFAHYTIDPWGTIIQSAYETERPWAQGWGAYGGQAGLRKKLRSGSLKIPGWYAKYGGIASPLGLMAKPGDGVVDTPNDGAIAIENVQYGNQFLLTEAQYMAGHMLVLDIIGRHQMVPQIVGYSGAQLISLVRRNLQLFGHEEADPWGRGNQAGGWDPGALRKAPRFCWSCFISLNFGGCPHGAQTVNGRSMCRAVLPTPPKPDWLKKIEDKAFQQG</sequence>
<dbReference type="EMBL" id="MT144588">
    <property type="protein sequence ID" value="QJH93494.1"/>
    <property type="molecule type" value="Genomic_DNA"/>
</dbReference>
<evidence type="ECO:0000259" key="1">
    <source>
        <dbReference type="Pfam" id="PF01510"/>
    </source>
</evidence>
<name>A0A6H1Z7T0_9ZZZZ</name>
<proteinExistence type="predicted"/>
<dbReference type="EMBL" id="MT143971">
    <property type="protein sequence ID" value="QJA43926.1"/>
    <property type="molecule type" value="Genomic_DNA"/>
</dbReference>
<gene>
    <name evidence="2" type="ORF">TM448A00064_0105</name>
    <name evidence="3" type="ORF">TM448B00061_0114</name>
</gene>
<organism evidence="2">
    <name type="scientific">viral metagenome</name>
    <dbReference type="NCBI Taxonomy" id="1070528"/>
    <lineage>
        <taxon>unclassified sequences</taxon>
        <taxon>metagenomes</taxon>
        <taxon>organismal metagenomes</taxon>
    </lineage>
</organism>
<dbReference type="SUPFAM" id="SSF55846">
    <property type="entry name" value="N-acetylmuramoyl-L-alanine amidase-like"/>
    <property type="match status" value="1"/>
</dbReference>
<dbReference type="InterPro" id="IPR036505">
    <property type="entry name" value="Amidase/PGRP_sf"/>
</dbReference>
<dbReference type="Pfam" id="PF01510">
    <property type="entry name" value="Amidase_2"/>
    <property type="match status" value="1"/>
</dbReference>
<dbReference type="InterPro" id="IPR002502">
    <property type="entry name" value="Amidase_domain"/>
</dbReference>
<evidence type="ECO:0000313" key="2">
    <source>
        <dbReference type="EMBL" id="QJA43926.1"/>
    </source>
</evidence>